<reference evidence="1" key="1">
    <citation type="submission" date="2017-05" db="UniProtKB">
        <authorList>
            <consortium name="EnsemblMetazoa"/>
        </authorList>
    </citation>
    <scope>IDENTIFICATION</scope>
</reference>
<sequence length="89" mass="9991">HLVLRFRQYYYVAGIMKMVSSKVITITITFRTQNSITVTITILSLNHIDCNSLAPMYLPLFVLFASSIYSIPLNAPPSSGFEKSCIQSN</sequence>
<dbReference type="EnsemblMetazoa" id="Aqu2.1.05400_001">
    <property type="protein sequence ID" value="Aqu2.1.05400_001"/>
    <property type="gene ID" value="Aqu2.1.05400"/>
</dbReference>
<proteinExistence type="predicted"/>
<protein>
    <submittedName>
        <fullName evidence="1">Uncharacterized protein</fullName>
    </submittedName>
</protein>
<accession>A0A1X7STR9</accession>
<evidence type="ECO:0000313" key="1">
    <source>
        <dbReference type="EnsemblMetazoa" id="Aqu2.1.05400_001"/>
    </source>
</evidence>
<name>A0A1X7STR9_AMPQE</name>
<dbReference type="AlphaFoldDB" id="A0A1X7STR9"/>
<dbReference type="InParanoid" id="A0A1X7STR9"/>
<organism evidence="1">
    <name type="scientific">Amphimedon queenslandica</name>
    <name type="common">Sponge</name>
    <dbReference type="NCBI Taxonomy" id="400682"/>
    <lineage>
        <taxon>Eukaryota</taxon>
        <taxon>Metazoa</taxon>
        <taxon>Porifera</taxon>
        <taxon>Demospongiae</taxon>
        <taxon>Heteroscleromorpha</taxon>
        <taxon>Haplosclerida</taxon>
        <taxon>Niphatidae</taxon>
        <taxon>Amphimedon</taxon>
    </lineage>
</organism>